<keyword evidence="6" id="KW-1133">Transmembrane helix</keyword>
<evidence type="ECO:0000256" key="6">
    <source>
        <dbReference type="SAM" id="Phobius"/>
    </source>
</evidence>
<keyword evidence="3" id="KW-0998">Cell outer membrane</keyword>
<dbReference type="RefSeq" id="WP_065181639.1">
    <property type="nucleotide sequence ID" value="NZ_LYVI01000003.1"/>
</dbReference>
<evidence type="ECO:0000256" key="1">
    <source>
        <dbReference type="ARBA" id="ARBA00004442"/>
    </source>
</evidence>
<evidence type="ECO:0000256" key="2">
    <source>
        <dbReference type="ARBA" id="ARBA00023136"/>
    </source>
</evidence>
<dbReference type="Gene3D" id="3.40.1520.20">
    <property type="match status" value="1"/>
</dbReference>
<dbReference type="SUPFAM" id="SSF140804">
    <property type="entry name" value="YidB-like"/>
    <property type="match status" value="1"/>
</dbReference>
<dbReference type="PANTHER" id="PTHR30329:SF21">
    <property type="entry name" value="LIPOPROTEIN YIAD-RELATED"/>
    <property type="match status" value="1"/>
</dbReference>
<accession>A0AAP7GTG5</accession>
<protein>
    <recommendedName>
        <fullName evidence="7">OmpA-like domain-containing protein</fullName>
    </recommendedName>
</protein>
<dbReference type="Gene3D" id="3.30.1330.60">
    <property type="entry name" value="OmpA-like domain"/>
    <property type="match status" value="1"/>
</dbReference>
<dbReference type="PRINTS" id="PR01021">
    <property type="entry name" value="OMPADOMAIN"/>
</dbReference>
<dbReference type="Proteomes" id="UP000092125">
    <property type="component" value="Unassembled WGS sequence"/>
</dbReference>
<organism evidence="8 9">
    <name type="scientific">Stenotrophomonas maltophilia</name>
    <name type="common">Pseudomonas maltophilia</name>
    <name type="synonym">Xanthomonas maltophilia</name>
    <dbReference type="NCBI Taxonomy" id="40324"/>
    <lineage>
        <taxon>Bacteria</taxon>
        <taxon>Pseudomonadati</taxon>
        <taxon>Pseudomonadota</taxon>
        <taxon>Gammaproteobacteria</taxon>
        <taxon>Lysobacterales</taxon>
        <taxon>Lysobacteraceae</taxon>
        <taxon>Stenotrophomonas</taxon>
        <taxon>Stenotrophomonas maltophilia group</taxon>
    </lineage>
</organism>
<evidence type="ECO:0000313" key="9">
    <source>
        <dbReference type="Proteomes" id="UP000092125"/>
    </source>
</evidence>
<proteinExistence type="predicted"/>
<dbReference type="Pfam" id="PF00691">
    <property type="entry name" value="OmpA"/>
    <property type="match status" value="1"/>
</dbReference>
<comment type="subcellular location">
    <subcellularLocation>
        <location evidence="1">Cell outer membrane</location>
    </subcellularLocation>
</comment>
<gene>
    <name evidence="8" type="ORF">A9K56_05235</name>
</gene>
<dbReference type="PROSITE" id="PS51123">
    <property type="entry name" value="OMPA_2"/>
    <property type="match status" value="1"/>
</dbReference>
<dbReference type="InterPro" id="IPR006665">
    <property type="entry name" value="OmpA-like"/>
</dbReference>
<reference evidence="8 9" key="1">
    <citation type="submission" date="2016-05" db="EMBL/GenBank/DDBJ databases">
        <title>Draft Genome Sequences of Stenotrophomonas maltophilia Strains Sm32COP, Sm41DVV, Sm46PAILV, SmF3, SmF22, SmSOFb1 and SmCVFa1, Isolated from Different Manures, in France.</title>
        <authorList>
            <person name="Nazaret S."/>
            <person name="Bodilis J."/>
        </authorList>
    </citation>
    <scope>NUCLEOTIDE SEQUENCE [LARGE SCALE GENOMIC DNA]</scope>
    <source>
        <strain evidence="8 9">Sm41DVV</strain>
    </source>
</reference>
<evidence type="ECO:0000256" key="3">
    <source>
        <dbReference type="ARBA" id="ARBA00023237"/>
    </source>
</evidence>
<keyword evidence="6" id="KW-0812">Transmembrane</keyword>
<dbReference type="InterPro" id="IPR006664">
    <property type="entry name" value="OMP_bac"/>
</dbReference>
<dbReference type="InterPro" id="IPR027405">
    <property type="entry name" value="YidB-like"/>
</dbReference>
<dbReference type="InterPro" id="IPR050330">
    <property type="entry name" value="Bact_OuterMem_StrucFunc"/>
</dbReference>
<dbReference type="PRINTS" id="PR01023">
    <property type="entry name" value="NAFLGMOTY"/>
</dbReference>
<evidence type="ECO:0000256" key="4">
    <source>
        <dbReference type="PROSITE-ProRule" id="PRU00473"/>
    </source>
</evidence>
<dbReference type="InterPro" id="IPR036737">
    <property type="entry name" value="OmpA-like_sf"/>
</dbReference>
<feature type="domain" description="OmpA-like" evidence="7">
    <location>
        <begin position="316"/>
        <end position="435"/>
    </location>
</feature>
<feature type="region of interest" description="Disordered" evidence="5">
    <location>
        <begin position="114"/>
        <end position="138"/>
    </location>
</feature>
<dbReference type="SUPFAM" id="SSF103088">
    <property type="entry name" value="OmpA-like"/>
    <property type="match status" value="1"/>
</dbReference>
<dbReference type="EMBL" id="LYVI01000003">
    <property type="protein sequence ID" value="OBU62220.1"/>
    <property type="molecule type" value="Genomic_DNA"/>
</dbReference>
<feature type="transmembrane region" description="Helical" evidence="6">
    <location>
        <begin position="153"/>
        <end position="171"/>
    </location>
</feature>
<evidence type="ECO:0000256" key="5">
    <source>
        <dbReference type="SAM" id="MobiDB-lite"/>
    </source>
</evidence>
<dbReference type="CDD" id="cd07185">
    <property type="entry name" value="OmpA_C-like"/>
    <property type="match status" value="1"/>
</dbReference>
<dbReference type="AlphaFoldDB" id="A0AAP7GTG5"/>
<sequence>MHAYDRFIEEASHRLGLGHRTRWVVDVIAGWIASHPRGLDGLEQTFEQAGLGVHFRSWRRPGQPPLPVLASDLQRALGDPVMDRLARRSRLSSGAFRVVACDLLPGLIALTSQPIEPAPSEPRQLRNRPQRQRPQMAGTLLTPRVQGMALRSLLWMMAAVVVLGATAWLQLKARTPLWTPQAIVREHDARLFLHQRGAQVSVHGSLPSDALRRRLWSALIAVHGAGHVSGRIEIDPQARSPRWFERLIRTLPCLQGDGLRLEFAGNQLDIDSTALSEERRLAISRQLRQDFPALRMSGLWGPGRAALSRLPADAGAAQRIAALNLTRLEFHPGSSELRGSSSETLQVVADALRSTAPGTRVEVAAHTDSQGASEANRQLSQQRADVVVTALHAHGVPAPTLVAVGYGEEHPVADNRSEDGRARNQRIAYRLLAAPH</sequence>
<dbReference type="PANTHER" id="PTHR30329">
    <property type="entry name" value="STATOR ELEMENT OF FLAGELLAR MOTOR COMPLEX"/>
    <property type="match status" value="1"/>
</dbReference>
<name>A0AAP7GTG5_STEMA</name>
<comment type="caution">
    <text evidence="8">The sequence shown here is derived from an EMBL/GenBank/DDBJ whole genome shotgun (WGS) entry which is preliminary data.</text>
</comment>
<dbReference type="Gene3D" id="1.10.10.690">
    <property type="entry name" value="YidB-like"/>
    <property type="match status" value="1"/>
</dbReference>
<keyword evidence="2 4" id="KW-0472">Membrane</keyword>
<evidence type="ECO:0000259" key="7">
    <source>
        <dbReference type="PROSITE" id="PS51123"/>
    </source>
</evidence>
<dbReference type="GO" id="GO:0009279">
    <property type="term" value="C:cell outer membrane"/>
    <property type="evidence" value="ECO:0007669"/>
    <property type="project" value="UniProtKB-SubCell"/>
</dbReference>
<evidence type="ECO:0000313" key="8">
    <source>
        <dbReference type="EMBL" id="OBU62220.1"/>
    </source>
</evidence>